<feature type="region of interest" description="Disordered" evidence="2">
    <location>
        <begin position="398"/>
        <end position="419"/>
    </location>
</feature>
<evidence type="ECO:0000259" key="3">
    <source>
        <dbReference type="SMART" id="SM00358"/>
    </source>
</evidence>
<organism evidence="4 5">
    <name type="scientific">Albula goreensis</name>
    <dbReference type="NCBI Taxonomy" id="1534307"/>
    <lineage>
        <taxon>Eukaryota</taxon>
        <taxon>Metazoa</taxon>
        <taxon>Chordata</taxon>
        <taxon>Craniata</taxon>
        <taxon>Vertebrata</taxon>
        <taxon>Euteleostomi</taxon>
        <taxon>Actinopterygii</taxon>
        <taxon>Neopterygii</taxon>
        <taxon>Teleostei</taxon>
        <taxon>Albuliformes</taxon>
        <taxon>Albulidae</taxon>
        <taxon>Albula</taxon>
    </lineage>
</organism>
<dbReference type="Proteomes" id="UP000829720">
    <property type="component" value="Unassembled WGS sequence"/>
</dbReference>
<dbReference type="EMBL" id="JAERUA010000005">
    <property type="protein sequence ID" value="KAI1899621.1"/>
    <property type="molecule type" value="Genomic_DNA"/>
</dbReference>
<feature type="region of interest" description="Disordered" evidence="2">
    <location>
        <begin position="854"/>
        <end position="873"/>
    </location>
</feature>
<dbReference type="PANTHER" id="PTHR35083">
    <property type="entry name" value="RGD1565685 PROTEIN"/>
    <property type="match status" value="1"/>
</dbReference>
<evidence type="ECO:0000256" key="2">
    <source>
        <dbReference type="SAM" id="MobiDB-lite"/>
    </source>
</evidence>
<keyword evidence="1" id="KW-0175">Coiled coil</keyword>
<dbReference type="SMART" id="SM00358">
    <property type="entry name" value="DSRM"/>
    <property type="match status" value="4"/>
</dbReference>
<comment type="caution">
    <text evidence="4">The sequence shown here is derived from an EMBL/GenBank/DDBJ whole genome shotgun (WGS) entry which is preliminary data.</text>
</comment>
<dbReference type="PANTHER" id="PTHR35083:SF3">
    <property type="entry name" value="SI:CH211-91P5.3"/>
    <property type="match status" value="1"/>
</dbReference>
<keyword evidence="5" id="KW-1185">Reference proteome</keyword>
<feature type="region of interest" description="Disordered" evidence="2">
    <location>
        <begin position="545"/>
        <end position="572"/>
    </location>
</feature>
<name>A0A8T3DRA4_9TELE</name>
<feature type="compositionally biased region" description="Basic and acidic residues" evidence="2">
    <location>
        <begin position="551"/>
        <end position="562"/>
    </location>
</feature>
<feature type="domain" description="DRBM" evidence="3">
    <location>
        <begin position="952"/>
        <end position="1017"/>
    </location>
</feature>
<dbReference type="InterPro" id="IPR014720">
    <property type="entry name" value="dsRBD_dom"/>
</dbReference>
<feature type="domain" description="DRBM" evidence="3">
    <location>
        <begin position="695"/>
        <end position="760"/>
    </location>
</feature>
<accession>A0A8T3DRA4</accession>
<feature type="region of interest" description="Disordered" evidence="2">
    <location>
        <begin position="607"/>
        <end position="626"/>
    </location>
</feature>
<feature type="region of interest" description="Disordered" evidence="2">
    <location>
        <begin position="792"/>
        <end position="819"/>
    </location>
</feature>
<proteinExistence type="predicted"/>
<feature type="compositionally biased region" description="Basic and acidic residues" evidence="2">
    <location>
        <begin position="798"/>
        <end position="809"/>
    </location>
</feature>
<evidence type="ECO:0000313" key="4">
    <source>
        <dbReference type="EMBL" id="KAI1899621.1"/>
    </source>
</evidence>
<feature type="domain" description="DRBM" evidence="3">
    <location>
        <begin position="448"/>
        <end position="513"/>
    </location>
</feature>
<dbReference type="InterPro" id="IPR027897">
    <property type="entry name" value="DUF4559"/>
</dbReference>
<feature type="coiled-coil region" evidence="1">
    <location>
        <begin position="173"/>
        <end position="207"/>
    </location>
</feature>
<dbReference type="Gene3D" id="3.30.160.20">
    <property type="match status" value="4"/>
</dbReference>
<protein>
    <recommendedName>
        <fullName evidence="3">DRBM domain-containing protein</fullName>
    </recommendedName>
</protein>
<dbReference type="SUPFAM" id="SSF54768">
    <property type="entry name" value="dsRNA-binding domain-like"/>
    <property type="match status" value="1"/>
</dbReference>
<dbReference type="OrthoDB" id="9934809at2759"/>
<reference evidence="4" key="1">
    <citation type="submission" date="2021-01" db="EMBL/GenBank/DDBJ databases">
        <authorList>
            <person name="Zahm M."/>
            <person name="Roques C."/>
            <person name="Cabau C."/>
            <person name="Klopp C."/>
            <person name="Donnadieu C."/>
            <person name="Jouanno E."/>
            <person name="Lampietro C."/>
            <person name="Louis A."/>
            <person name="Herpin A."/>
            <person name="Echchiki A."/>
            <person name="Berthelot C."/>
            <person name="Parey E."/>
            <person name="Roest-Crollius H."/>
            <person name="Braasch I."/>
            <person name="Postlethwait J."/>
            <person name="Bobe J."/>
            <person name="Montfort J."/>
            <person name="Bouchez O."/>
            <person name="Begum T."/>
            <person name="Mejri S."/>
            <person name="Adams A."/>
            <person name="Chen W.-J."/>
            <person name="Guiguen Y."/>
        </authorList>
    </citation>
    <scope>NUCLEOTIDE SEQUENCE</scope>
    <source>
        <tissue evidence="4">Blood</tissue>
    </source>
</reference>
<feature type="domain" description="DRBM" evidence="3">
    <location>
        <begin position="328"/>
        <end position="391"/>
    </location>
</feature>
<gene>
    <name evidence="4" type="ORF">AGOR_G00063670</name>
</gene>
<dbReference type="Pfam" id="PF15112">
    <property type="entry name" value="DUF4559"/>
    <property type="match status" value="1"/>
</dbReference>
<feature type="compositionally biased region" description="Polar residues" evidence="2">
    <location>
        <begin position="398"/>
        <end position="412"/>
    </location>
</feature>
<sequence length="1426" mass="157651">MASFSRFNDENYKNWLKTTMSLQILRSSLGSFLENETETYHSSLQNELKGVICKSNCILKKPNSKIDDVCKDCQLWWKEILNNHNNKKGIIYWNNSKPYLWSSEKWEVAKVYMPKGNKDHNTVDQFDISAALNFMTFCSHFKKIVKEQVLKDVTHVRNQMMHSSDMKVAKKDMETHLKKIQELAKVLQDYSTELKDLQEKLIQLEKVDLNIMLEGPDSSREDIIKNILDVQKIQDLEQHVLKEKIECLASRLEEDKEPQCDKEFVGMKEFLDQNKDLLGQLGPQMEKLNMIQVKVEQHDKQLNILTGKVDQLEKNTNEPVFSVDTAKYKNHLFEKARENKWPEPVFENIRKPQGYTGQVVVNGQTFTGYHVHPNVKAAHQEVSMIALEQLSATQEGSSSLHTYQSASSTASTGPEADSLEAAVQEAYRSLEQALTLGDTAAGSLSGSARERIRDFFNQADCKLPEEKPVSSTESTFRCKLEISGDLTFQNPEGMSKKQHAEQAAAKEALDRLSGVLSWDLTGANGNYKGRLQELLAKLGKTPSYQPVYGPRDTESCSKRAASEETGTGGHTHATVSISNIETMETAYADTRHLPVIKKAKTELSAALTPTVQPTESNLTDSSDTDVQQGRVPVQVMVTSTPIHSSENPVSSVPVNTAFEGPEADSLEAAVQEAYRSLEQALTLGDTAAGSLSGSARERIRDFFNQADCKLPEEKPVSSTESTFRCKLEISGDLTFQNPEGMSKKQHAEQAAAKEALDRLSGVLSWDLTGANGNYKGRLQELLAKLGKTPSYQPVYGPRDTESCSKRAASEETGTGGHTHATVSISNIETMEKAYADTRHLPIIKKAKTELSAALTPTVQPTESNLTDSSDTDVQQGRVPVQVMVTSTPIHSSENPVSSANPLFFASVKVPVNTAFEGPEADSLEAAVQEAYRSLEQALTLGDTAAGSLSGSARERIRDFFNQADCKLPEEKPVSSTESTFRCKLEISGDLTFQNPEGMSKKQHAEQAAAKEALDRLSGVLSWDLTGANGNYKGRLQELLAKLGKMPSYQPVAGPSASEISNTGAATERHCDAVPQAAVSVSICETQETSPMYTSPISSHGKKLKTESACANPTDCRSFAVPELEKLLIMFGLEPPSVSCECFSMETKFQCSAEIHLINYTFQNQQGYSNKKDATRKTYLIFGKALGICGANIGENQATAAVKTYFSKHLLSLPSEEFFQKEEKTHCSLTVASWSFLFEGQGESEEAAKLDVCSQALSVIGPLFGCELASRVSSRSAEERLALMLEVVGQRPPLFQQAATLHKATVQLHFNAFVLESKGQNNKKSAQRQLSMRILRLLGEEETGETSKDVNERNRLDDWFKKKGIPQPIFEDTEEVLGVKATFSCRVTCSHPDWQASTEVAMTRLKEELKRRFRNLADESADQGRSG</sequence>
<evidence type="ECO:0000313" key="5">
    <source>
        <dbReference type="Proteomes" id="UP000829720"/>
    </source>
</evidence>
<evidence type="ECO:0000256" key="1">
    <source>
        <dbReference type="SAM" id="Coils"/>
    </source>
</evidence>